<gene>
    <name evidence="2" type="ORF">DRE_07657</name>
</gene>
<dbReference type="Proteomes" id="UP000024837">
    <property type="component" value="Unassembled WGS sequence"/>
</dbReference>
<protein>
    <submittedName>
        <fullName evidence="2">Uncharacterized protein</fullName>
    </submittedName>
</protein>
<dbReference type="HOGENOM" id="CLU_1147184_0_0_1"/>
<reference evidence="2 3" key="1">
    <citation type="submission" date="2013-05" db="EMBL/GenBank/DDBJ databases">
        <title>Drechslerella stenobrocha genome reveals carnivorous origination and mechanical trapping mechanism of predatory fungi.</title>
        <authorList>
            <person name="Liu X."/>
            <person name="Zhang W."/>
            <person name="Liu K."/>
        </authorList>
    </citation>
    <scope>NUCLEOTIDE SEQUENCE [LARGE SCALE GENOMIC DNA]</scope>
    <source>
        <strain evidence="2 3">248</strain>
    </source>
</reference>
<evidence type="ECO:0000313" key="3">
    <source>
        <dbReference type="Proteomes" id="UP000024837"/>
    </source>
</evidence>
<keyword evidence="3" id="KW-1185">Reference proteome</keyword>
<proteinExistence type="predicted"/>
<evidence type="ECO:0000256" key="1">
    <source>
        <dbReference type="SAM" id="MobiDB-lite"/>
    </source>
</evidence>
<feature type="region of interest" description="Disordered" evidence="1">
    <location>
        <begin position="81"/>
        <end position="111"/>
    </location>
</feature>
<feature type="compositionally biased region" description="Pro residues" evidence="1">
    <location>
        <begin position="89"/>
        <end position="100"/>
    </location>
</feature>
<evidence type="ECO:0000313" key="2">
    <source>
        <dbReference type="EMBL" id="EWC43410.1"/>
    </source>
</evidence>
<sequence length="242" mass="27509">MSFEFTFSCPQAPKAVTRPPPQLPSLPIWPPVQLPVQLPPQMTLLQHSFFPVHMPMQLPIARPPTAWSTVKSPVGMVATRIDKDGNRLPPRPRNYKPHPPTQRSWLPPSAWANPRVRRHGFNILPPSAWVHMTPPRQSRLFDIPARPTTTFSAFRPIPAFPIRAAMKKTKMYVPREDRKPKVSAPNTVKELTTQVHVPTPRDEEPAVETVWDTVKATVGFAARVCKCFWPLVGYFAMEVLQR</sequence>
<dbReference type="EMBL" id="KI966466">
    <property type="protein sequence ID" value="EWC43410.1"/>
    <property type="molecule type" value="Genomic_DNA"/>
</dbReference>
<accession>W7I3V4</accession>
<name>W7I3V4_9PEZI</name>
<organism evidence="2 3">
    <name type="scientific">Drechslerella stenobrocha 248</name>
    <dbReference type="NCBI Taxonomy" id="1043628"/>
    <lineage>
        <taxon>Eukaryota</taxon>
        <taxon>Fungi</taxon>
        <taxon>Dikarya</taxon>
        <taxon>Ascomycota</taxon>
        <taxon>Pezizomycotina</taxon>
        <taxon>Orbiliomycetes</taxon>
        <taxon>Orbiliales</taxon>
        <taxon>Orbiliaceae</taxon>
        <taxon>Drechslerella</taxon>
    </lineage>
</organism>
<dbReference type="AlphaFoldDB" id="W7I3V4"/>